<name>A0A2J5Q4J9_9ENTR</name>
<dbReference type="SUPFAM" id="SSF52540">
    <property type="entry name" value="P-loop containing nucleoside triphosphate hydrolases"/>
    <property type="match status" value="1"/>
</dbReference>
<protein>
    <submittedName>
        <fullName evidence="1">Uncharacterized protein</fullName>
    </submittedName>
</protein>
<comment type="caution">
    <text evidence="1">The sequence shown here is derived from an EMBL/GenBank/DDBJ whole genome shotgun (WGS) entry which is preliminary data.</text>
</comment>
<feature type="non-terminal residue" evidence="1">
    <location>
        <position position="862"/>
    </location>
</feature>
<gene>
    <name evidence="1" type="ORF">CWN49_06900</name>
</gene>
<reference evidence="1 2" key="1">
    <citation type="submission" date="2017-11" db="EMBL/GenBank/DDBJ databases">
        <authorList>
            <person name="Han C.G."/>
        </authorList>
    </citation>
    <scope>NUCLEOTIDE SEQUENCE [LARGE SCALE GENOMIC DNA]</scope>
    <source>
        <strain evidence="1 2">A10</strain>
    </source>
</reference>
<dbReference type="NCBIfam" id="NF045780">
    <property type="entry name" value="TrlF_fam_ATP"/>
    <property type="match status" value="1"/>
</dbReference>
<dbReference type="InterPro" id="IPR049963">
    <property type="entry name" value="Ppl_antiphage"/>
</dbReference>
<dbReference type="Gene3D" id="3.20.20.140">
    <property type="entry name" value="Metal-dependent hydrolases"/>
    <property type="match status" value="1"/>
</dbReference>
<dbReference type="Proteomes" id="UP000234667">
    <property type="component" value="Unassembled WGS sequence"/>
</dbReference>
<dbReference type="InterPro" id="IPR027417">
    <property type="entry name" value="P-loop_NTPase"/>
</dbReference>
<proteinExistence type="predicted"/>
<evidence type="ECO:0000313" key="2">
    <source>
        <dbReference type="Proteomes" id="UP000234667"/>
    </source>
</evidence>
<dbReference type="SUPFAM" id="SSF89550">
    <property type="entry name" value="PHP domain-like"/>
    <property type="match status" value="1"/>
</dbReference>
<organism evidence="1 2">
    <name type="scientific">Klebsiella michiganensis</name>
    <dbReference type="NCBI Taxonomy" id="1134687"/>
    <lineage>
        <taxon>Bacteria</taxon>
        <taxon>Pseudomonadati</taxon>
        <taxon>Pseudomonadota</taxon>
        <taxon>Gammaproteobacteria</taxon>
        <taxon>Enterobacterales</taxon>
        <taxon>Enterobacteriaceae</taxon>
        <taxon>Klebsiella/Raoultella group</taxon>
        <taxon>Klebsiella</taxon>
    </lineage>
</organism>
<evidence type="ECO:0000313" key="1">
    <source>
        <dbReference type="EMBL" id="PLO72900.1"/>
    </source>
</evidence>
<dbReference type="InterPro" id="IPR054787">
    <property type="entry name" value="TrlF_ATPase"/>
</dbReference>
<accession>A0A2J5Q4J9</accession>
<dbReference type="EMBL" id="PIDR01000134">
    <property type="protein sequence ID" value="PLO72900.1"/>
    <property type="molecule type" value="Genomic_DNA"/>
</dbReference>
<sequence length="862" mass="96080">MMVGSRWYKFDFHNHTPASHDYRMLDITPREWLLAYMRQQVDCVVISDHNSGAWIDILKDELAKMLQDASTGELPEFRPLTLFPGVELTATGNVHILAVLHTHSTTADVERLLAQCNNNCPIPRNAQNHQLVLQLGPAGIINNIRRNPEAVCILAHIDAVKGILQSLTNQGELTAAFQEKPHAVEIRNQVENITDGTHRRLIDGLPWLRGSDAHHPEQAGARTCWLKMSSPDFDGLRHALLDPDNCVLFDQLPPEEPASYLRSLKLRTRYCQPADQDAASVEFSPFYNAVIGSRGSGKSTLIESIRLAMRKTGGLTASQNRNLSQFSESGMTEDSFIECVFHKEGTDFRLSWRPGGNHELHIFSDGEWIPDSYWSADRFPLSIYSQKMLYELASDTGAFLRVCDESPLVDKRAWKERWNELEREYLNEQITLRGLRARQVTADSLQGELSDALRAINQLQSSAYYPVCSLLALAKSELSAATYPLELYEQHITAIQSLAAEPQQIPAIPQDPSGPLTEFMARLSSVQQHYDQRLNALLAECAAELTGIRQEQAFTALGAAVSSQEAAVEAEAVALRAQGLNPDVLNELMARCEALQHELRNYDGLDGMITGSQARSELLLSDMRAHRMTLTHNRKVFLSSLSLTDLDIKILPLCAPHEEIVSGYQTVTGISNFAERIYDHSDGNGLLHAFVSQRPFSPQPAATEQKYRALDELKALHQEIRQNNSGAGSSLHGTFRNRLRGLNDQQMDALQCWYPDDGIHIRYRAPGGQMEDISSASPGQKGASMLQFLLSYGTDPLLLDQPEDDLDCLMLSMSVIPAIMSNKKRRQLIIVSHSAPIVVNGDAEYVISMQHDRTGLYPGLCG</sequence>
<dbReference type="AlphaFoldDB" id="A0A2J5Q4J9"/>
<dbReference type="Gene3D" id="3.40.50.300">
    <property type="entry name" value="P-loop containing nucleotide triphosphate hydrolases"/>
    <property type="match status" value="2"/>
</dbReference>
<reference evidence="1 2" key="2">
    <citation type="submission" date="2018-01" db="EMBL/GenBank/DDBJ databases">
        <title>Genomic study of Klebsiella pneumoniae.</title>
        <authorList>
            <person name="Yang Y."/>
            <person name="Bicalho R."/>
        </authorList>
    </citation>
    <scope>NUCLEOTIDE SEQUENCE [LARGE SCALE GENOMIC DNA]</scope>
    <source>
        <strain evidence="1 2">A10</strain>
    </source>
</reference>
<dbReference type="InterPro" id="IPR016195">
    <property type="entry name" value="Pol/histidinol_Pase-like"/>
</dbReference>
<dbReference type="NCBIfam" id="NF042955">
    <property type="entry name" value="Ppl_antiphage"/>
    <property type="match status" value="1"/>
</dbReference>